<dbReference type="KEGG" id="izh:FEM41_04130"/>
<dbReference type="SUPFAM" id="SSF48452">
    <property type="entry name" value="TPR-like"/>
    <property type="match status" value="1"/>
</dbReference>
<reference evidence="1 2" key="1">
    <citation type="submission" date="2019-05" db="EMBL/GenBank/DDBJ databases">
        <title>Complete genome sequence of Izhakiella calystegiae KSNA2, an endophyte isolated from beach morning glory (Calystegia soldanella).</title>
        <authorList>
            <person name="Jiang L."/>
            <person name="Jeong J.C."/>
            <person name="Kim C.Y."/>
            <person name="Kim D.H."/>
            <person name="Kim S.W."/>
            <person name="Lee j."/>
        </authorList>
    </citation>
    <scope>NUCLEOTIDE SEQUENCE [LARGE SCALE GENOMIC DNA]</scope>
    <source>
        <strain evidence="1 2">KSNA2</strain>
    </source>
</reference>
<accession>A0A4P8YE50</accession>
<dbReference type="EMBL" id="CP040428">
    <property type="protein sequence ID" value="QCT18895.1"/>
    <property type="molecule type" value="Genomic_DNA"/>
</dbReference>
<organism evidence="1 2">
    <name type="scientific">Jejubacter calystegiae</name>
    <dbReference type="NCBI Taxonomy" id="2579935"/>
    <lineage>
        <taxon>Bacteria</taxon>
        <taxon>Pseudomonadati</taxon>
        <taxon>Pseudomonadota</taxon>
        <taxon>Gammaproteobacteria</taxon>
        <taxon>Enterobacterales</taxon>
        <taxon>Enterobacteriaceae</taxon>
        <taxon>Jejubacter</taxon>
    </lineage>
</organism>
<protein>
    <submittedName>
        <fullName evidence="1">Tetratricopeptide repeat protein</fullName>
    </submittedName>
</protein>
<dbReference type="RefSeq" id="WP_138094723.1">
    <property type="nucleotide sequence ID" value="NZ_CP040428.1"/>
</dbReference>
<dbReference type="AlphaFoldDB" id="A0A4P8YE50"/>
<dbReference type="Gene3D" id="1.25.40.10">
    <property type="entry name" value="Tetratricopeptide repeat domain"/>
    <property type="match status" value="1"/>
</dbReference>
<dbReference type="Proteomes" id="UP000302163">
    <property type="component" value="Chromosome"/>
</dbReference>
<evidence type="ECO:0000313" key="1">
    <source>
        <dbReference type="EMBL" id="QCT18895.1"/>
    </source>
</evidence>
<evidence type="ECO:0000313" key="2">
    <source>
        <dbReference type="Proteomes" id="UP000302163"/>
    </source>
</evidence>
<sequence>MPVRRKNPSVRLKHRNPEAKLMHLASQFRQAMAAGNYHAARKFCEDVLALTPGNPSVLGDYALTLMRTGDYLKSWQVYSYMFQNKERHRYTGNWLDGLAEVCGWLGKQDELKFYGNYALCLADRQCADRKVWPLPASAPTRFQAANRRGNIIAYSLYGGSPRYCETMIKNAQLMDEFYPAWRCRVYHDDTVPGHVLERLKALDVELVDMSGVSGIEPTMWRFLVSDDPGVSRYLVRDADSLFSEKEAVAVQEWVNSPYYFHHMRDYFTHTELLLAGMWGGTAGVLPPLEPLMRQFIRSYKGNPRYTDQQFLRYILWPTVRTSILNHDEIFQFHHARDYPEHGVSRWQDHPFHIGSNASISSIGGTVALRDGERLFVDLISEEGTFRYSISAHDGQWSLPLPFFMIDDYQAGQLNVTVSAAV</sequence>
<dbReference type="InterPro" id="IPR011990">
    <property type="entry name" value="TPR-like_helical_dom_sf"/>
</dbReference>
<gene>
    <name evidence="1" type="ORF">FEM41_04130</name>
</gene>
<keyword evidence="2" id="KW-1185">Reference proteome</keyword>
<name>A0A4P8YE50_9ENTR</name>
<proteinExistence type="predicted"/>
<dbReference type="OrthoDB" id="7278101at2"/>